<dbReference type="Proteomes" id="UP000562352">
    <property type="component" value="Unassembled WGS sequence"/>
</dbReference>
<dbReference type="PROSITE" id="PS51085">
    <property type="entry name" value="2FE2S_FER_2"/>
    <property type="match status" value="1"/>
</dbReference>
<dbReference type="FunFam" id="3.10.20.30:FF:000020">
    <property type="entry name" value="Xanthine dehydrogenase iron-sulfur subunit"/>
    <property type="match status" value="1"/>
</dbReference>
<dbReference type="SUPFAM" id="SSF47741">
    <property type="entry name" value="CO dehydrogenase ISP C-domain like"/>
    <property type="match status" value="1"/>
</dbReference>
<dbReference type="PANTHER" id="PTHR44379:SF5">
    <property type="entry name" value="OXIDOREDUCTASE WITH IRON-SULFUR SUBUNIT"/>
    <property type="match status" value="1"/>
</dbReference>
<dbReference type="InterPro" id="IPR002888">
    <property type="entry name" value="2Fe-2S-bd"/>
</dbReference>
<sequence length="194" mass="20739">MTVQITVTVNGQPYTRDVEPRLLLVHFVRDELALTGTHWGCDTSNCGACVVHLDGTPVKSCTVLAVMCDGQQVTTVEGLERGGELDAVQKGFAECHGLQCGFCTPGMMLTARWLLDRDPDPDEGRIREAISGQLCRCTGYENIVRSVRWAARQEAGRRGADQGRADRGGADRGGADHGGAGRATGEGTHEGTRA</sequence>
<evidence type="ECO:0000256" key="4">
    <source>
        <dbReference type="ARBA" id="ARBA00023004"/>
    </source>
</evidence>
<dbReference type="GO" id="GO:0051537">
    <property type="term" value="F:2 iron, 2 sulfur cluster binding"/>
    <property type="evidence" value="ECO:0007669"/>
    <property type="project" value="UniProtKB-KW"/>
</dbReference>
<evidence type="ECO:0000256" key="6">
    <source>
        <dbReference type="ARBA" id="ARBA00060707"/>
    </source>
</evidence>
<feature type="compositionally biased region" description="Basic and acidic residues" evidence="7">
    <location>
        <begin position="154"/>
        <end position="175"/>
    </location>
</feature>
<feature type="region of interest" description="Disordered" evidence="7">
    <location>
        <begin position="153"/>
        <end position="194"/>
    </location>
</feature>
<keyword evidence="10" id="KW-1185">Reference proteome</keyword>
<evidence type="ECO:0000256" key="7">
    <source>
        <dbReference type="SAM" id="MobiDB-lite"/>
    </source>
</evidence>
<evidence type="ECO:0000259" key="8">
    <source>
        <dbReference type="PROSITE" id="PS51085"/>
    </source>
</evidence>
<organism evidence="9 10">
    <name type="scientific">Planomonospora venezuelensis</name>
    <dbReference type="NCBI Taxonomy" id="1999"/>
    <lineage>
        <taxon>Bacteria</taxon>
        <taxon>Bacillati</taxon>
        <taxon>Actinomycetota</taxon>
        <taxon>Actinomycetes</taxon>
        <taxon>Streptosporangiales</taxon>
        <taxon>Streptosporangiaceae</taxon>
        <taxon>Planomonospora</taxon>
    </lineage>
</organism>
<reference evidence="9 10" key="1">
    <citation type="submission" date="2020-08" db="EMBL/GenBank/DDBJ databases">
        <title>Genomic Encyclopedia of Type Strains, Phase III (KMG-III): the genomes of soil and plant-associated and newly described type strains.</title>
        <authorList>
            <person name="Whitman W."/>
        </authorList>
    </citation>
    <scope>NUCLEOTIDE SEQUENCE [LARGE SCALE GENOMIC DNA]</scope>
    <source>
        <strain evidence="9 10">CECT 3303</strain>
    </source>
</reference>
<dbReference type="Pfam" id="PF01799">
    <property type="entry name" value="Fer2_2"/>
    <property type="match status" value="1"/>
</dbReference>
<dbReference type="InterPro" id="IPR036010">
    <property type="entry name" value="2Fe-2S_ferredoxin-like_sf"/>
</dbReference>
<evidence type="ECO:0000256" key="1">
    <source>
        <dbReference type="ARBA" id="ARBA00022714"/>
    </source>
</evidence>
<evidence type="ECO:0000313" key="10">
    <source>
        <dbReference type="Proteomes" id="UP000562352"/>
    </source>
</evidence>
<proteinExistence type="predicted"/>
<dbReference type="AlphaFoldDB" id="A0A841D3K1"/>
<dbReference type="GO" id="GO:0046872">
    <property type="term" value="F:metal ion binding"/>
    <property type="evidence" value="ECO:0007669"/>
    <property type="project" value="UniProtKB-KW"/>
</dbReference>
<dbReference type="PANTHER" id="PTHR44379">
    <property type="entry name" value="OXIDOREDUCTASE WITH IRON-SULFUR SUBUNIT"/>
    <property type="match status" value="1"/>
</dbReference>
<dbReference type="Pfam" id="PF00111">
    <property type="entry name" value="Fer2"/>
    <property type="match status" value="1"/>
</dbReference>
<dbReference type="InterPro" id="IPR012675">
    <property type="entry name" value="Beta-grasp_dom_sf"/>
</dbReference>
<evidence type="ECO:0000256" key="2">
    <source>
        <dbReference type="ARBA" id="ARBA00022723"/>
    </source>
</evidence>
<comment type="pathway">
    <text evidence="6">Alkaloid degradation; nicotine degradation.</text>
</comment>
<dbReference type="RefSeq" id="WP_221473766.1">
    <property type="nucleotide sequence ID" value="NZ_BAAAWZ010000001.1"/>
</dbReference>
<evidence type="ECO:0000256" key="5">
    <source>
        <dbReference type="ARBA" id="ARBA00023014"/>
    </source>
</evidence>
<gene>
    <name evidence="9" type="ORF">FHS22_003674</name>
</gene>
<accession>A0A841D3K1</accession>
<keyword evidence="3 9" id="KW-0560">Oxidoreductase</keyword>
<keyword evidence="5" id="KW-0411">Iron-sulfur</keyword>
<comment type="caution">
    <text evidence="9">The sequence shown here is derived from an EMBL/GenBank/DDBJ whole genome shotgun (WGS) entry which is preliminary data.</text>
</comment>
<dbReference type="Gene3D" id="1.10.150.120">
    <property type="entry name" value="[2Fe-2S]-binding domain"/>
    <property type="match status" value="1"/>
</dbReference>
<keyword evidence="2" id="KW-0479">Metal-binding</keyword>
<protein>
    <submittedName>
        <fullName evidence="9">Carbon-monoxide dehydrogenase small subunit</fullName>
        <ecNumber evidence="9">1.2.7.4</ecNumber>
    </submittedName>
</protein>
<dbReference type="GO" id="GO:0043885">
    <property type="term" value="F:anaerobic carbon-monoxide dehydrogenase activity"/>
    <property type="evidence" value="ECO:0007669"/>
    <property type="project" value="UniProtKB-EC"/>
</dbReference>
<dbReference type="InterPro" id="IPR051452">
    <property type="entry name" value="Diverse_Oxidoreductases"/>
</dbReference>
<dbReference type="InterPro" id="IPR036884">
    <property type="entry name" value="2Fe-2S-bd_dom_sf"/>
</dbReference>
<dbReference type="InterPro" id="IPR001041">
    <property type="entry name" value="2Fe-2S_ferredoxin-type"/>
</dbReference>
<dbReference type="EC" id="1.2.7.4" evidence="9"/>
<dbReference type="Gene3D" id="3.10.20.30">
    <property type="match status" value="1"/>
</dbReference>
<evidence type="ECO:0000313" key="9">
    <source>
        <dbReference type="EMBL" id="MBB5964390.1"/>
    </source>
</evidence>
<evidence type="ECO:0000256" key="3">
    <source>
        <dbReference type="ARBA" id="ARBA00023002"/>
    </source>
</evidence>
<keyword evidence="1" id="KW-0001">2Fe-2S</keyword>
<dbReference type="EMBL" id="JACHJJ010000011">
    <property type="protein sequence ID" value="MBB5964390.1"/>
    <property type="molecule type" value="Genomic_DNA"/>
</dbReference>
<name>A0A841D3K1_PLAVE</name>
<feature type="domain" description="2Fe-2S ferredoxin-type" evidence="8">
    <location>
        <begin position="3"/>
        <end position="79"/>
    </location>
</feature>
<dbReference type="SUPFAM" id="SSF54292">
    <property type="entry name" value="2Fe-2S ferredoxin-like"/>
    <property type="match status" value="1"/>
</dbReference>
<keyword evidence="4" id="KW-0408">Iron</keyword>